<dbReference type="RefSeq" id="WP_319834390.1">
    <property type="nucleotide sequence ID" value="NZ_CP138858.1"/>
</dbReference>
<evidence type="ECO:0000256" key="2">
    <source>
        <dbReference type="ARBA" id="ARBA00004496"/>
    </source>
</evidence>
<evidence type="ECO:0000256" key="5">
    <source>
        <dbReference type="ARBA" id="ARBA00011895"/>
    </source>
</evidence>
<dbReference type="PANTHER" id="PTHR43340">
    <property type="entry name" value="HYPOXANTHINE-GUANINE PHOSPHORIBOSYLTRANSFERASE"/>
    <property type="match status" value="1"/>
</dbReference>
<organism evidence="17 18">
    <name type="scientific">Coraliomargarita algicola</name>
    <dbReference type="NCBI Taxonomy" id="3092156"/>
    <lineage>
        <taxon>Bacteria</taxon>
        <taxon>Pseudomonadati</taxon>
        <taxon>Verrucomicrobiota</taxon>
        <taxon>Opitutia</taxon>
        <taxon>Puniceicoccales</taxon>
        <taxon>Coraliomargaritaceae</taxon>
        <taxon>Coraliomargarita</taxon>
    </lineage>
</organism>
<name>A0ABZ0RQ77_9BACT</name>
<evidence type="ECO:0000256" key="7">
    <source>
        <dbReference type="ARBA" id="ARBA00022676"/>
    </source>
</evidence>
<comment type="catalytic activity">
    <reaction evidence="14">
        <text>IMP + diphosphate = hypoxanthine + 5-phospho-alpha-D-ribose 1-diphosphate</text>
        <dbReference type="Rhea" id="RHEA:17973"/>
        <dbReference type="ChEBI" id="CHEBI:17368"/>
        <dbReference type="ChEBI" id="CHEBI:33019"/>
        <dbReference type="ChEBI" id="CHEBI:58017"/>
        <dbReference type="ChEBI" id="CHEBI:58053"/>
        <dbReference type="EC" id="2.4.2.8"/>
    </reaction>
    <physiologicalReaction direction="right-to-left" evidence="14">
        <dbReference type="Rhea" id="RHEA:17975"/>
    </physiologicalReaction>
</comment>
<keyword evidence="18" id="KW-1185">Reference proteome</keyword>
<keyword evidence="12 15" id="KW-0460">Magnesium</keyword>
<evidence type="ECO:0000256" key="9">
    <source>
        <dbReference type="ARBA" id="ARBA00022723"/>
    </source>
</evidence>
<evidence type="ECO:0000256" key="1">
    <source>
        <dbReference type="ARBA" id="ARBA00001946"/>
    </source>
</evidence>
<keyword evidence="7 15" id="KW-0328">Glycosyltransferase</keyword>
<dbReference type="EMBL" id="CP138858">
    <property type="protein sequence ID" value="WPJ97548.1"/>
    <property type="molecule type" value="Genomic_DNA"/>
</dbReference>
<evidence type="ECO:0000256" key="3">
    <source>
        <dbReference type="ARBA" id="ARBA00004669"/>
    </source>
</evidence>
<keyword evidence="8 15" id="KW-0808">Transferase</keyword>
<dbReference type="Proteomes" id="UP001324993">
    <property type="component" value="Chromosome"/>
</dbReference>
<dbReference type="EC" id="2.4.2.8" evidence="5 15"/>
<proteinExistence type="inferred from homology"/>
<keyword evidence="11 15" id="KW-0547">Nucleotide-binding</keyword>
<reference evidence="17 18" key="1">
    <citation type="submission" date="2023-11" db="EMBL/GenBank/DDBJ databases">
        <title>Coraliomargarita sp. nov., isolated from marine algae.</title>
        <authorList>
            <person name="Lee J.K."/>
            <person name="Baek J.H."/>
            <person name="Kim J.M."/>
            <person name="Choi D.G."/>
            <person name="Jeon C.O."/>
        </authorList>
    </citation>
    <scope>NUCLEOTIDE SEQUENCE [LARGE SCALE GENOMIC DNA]</scope>
    <source>
        <strain evidence="17 18">J2-16</strain>
    </source>
</reference>
<evidence type="ECO:0000256" key="6">
    <source>
        <dbReference type="ARBA" id="ARBA00022490"/>
    </source>
</evidence>
<evidence type="ECO:0000259" key="16">
    <source>
        <dbReference type="Pfam" id="PF00156"/>
    </source>
</evidence>
<dbReference type="SUPFAM" id="SSF53271">
    <property type="entry name" value="PRTase-like"/>
    <property type="match status" value="1"/>
</dbReference>
<evidence type="ECO:0000256" key="12">
    <source>
        <dbReference type="ARBA" id="ARBA00022842"/>
    </source>
</evidence>
<sequence length="180" mass="20200">MNEQGLKKTLLSQEEISEIVTRLGSEITEHYKNSDKELIVIGLLRGSFVFMADLVREIKHPMITDFMTISSYGDGTESTGDVKIVMDLDESITDRDVLLVEDIIDTGNTFSKVIRLIEGRGPASLRICTLLSKPSRRQVEVDIDFCGIEIPDEFVCGYGLDFAQKFRNVPYIGIYEGPVD</sequence>
<evidence type="ECO:0000256" key="14">
    <source>
        <dbReference type="ARBA" id="ARBA00049402"/>
    </source>
</evidence>
<comment type="similarity">
    <text evidence="4 15">Belongs to the purine/pyrimidine phosphoribosyltransferase family.</text>
</comment>
<comment type="catalytic activity">
    <reaction evidence="13">
        <text>GMP + diphosphate = guanine + 5-phospho-alpha-D-ribose 1-diphosphate</text>
        <dbReference type="Rhea" id="RHEA:25424"/>
        <dbReference type="ChEBI" id="CHEBI:16235"/>
        <dbReference type="ChEBI" id="CHEBI:33019"/>
        <dbReference type="ChEBI" id="CHEBI:58017"/>
        <dbReference type="ChEBI" id="CHEBI:58115"/>
        <dbReference type="EC" id="2.4.2.8"/>
    </reaction>
    <physiologicalReaction direction="right-to-left" evidence="13">
        <dbReference type="Rhea" id="RHEA:25426"/>
    </physiologicalReaction>
</comment>
<comment type="pathway">
    <text evidence="3 15">Purine metabolism; IMP biosynthesis via salvage pathway; IMP from hypoxanthine: step 1/1.</text>
</comment>
<evidence type="ECO:0000256" key="15">
    <source>
        <dbReference type="RuleBase" id="RU364099"/>
    </source>
</evidence>
<evidence type="ECO:0000256" key="13">
    <source>
        <dbReference type="ARBA" id="ARBA00048811"/>
    </source>
</evidence>
<keyword evidence="10 15" id="KW-0660">Purine salvage</keyword>
<evidence type="ECO:0000256" key="8">
    <source>
        <dbReference type="ARBA" id="ARBA00022679"/>
    </source>
</evidence>
<comment type="cofactor">
    <cofactor evidence="1 15">
        <name>Mg(2+)</name>
        <dbReference type="ChEBI" id="CHEBI:18420"/>
    </cofactor>
</comment>
<evidence type="ECO:0000256" key="11">
    <source>
        <dbReference type="ARBA" id="ARBA00022741"/>
    </source>
</evidence>
<dbReference type="PANTHER" id="PTHR43340:SF1">
    <property type="entry name" value="HYPOXANTHINE PHOSPHORIBOSYLTRANSFERASE"/>
    <property type="match status" value="1"/>
</dbReference>
<gene>
    <name evidence="17" type="primary">hpt</name>
    <name evidence="17" type="ORF">SH580_07470</name>
</gene>
<dbReference type="GO" id="GO:0016757">
    <property type="term" value="F:glycosyltransferase activity"/>
    <property type="evidence" value="ECO:0007669"/>
    <property type="project" value="UniProtKB-KW"/>
</dbReference>
<dbReference type="InterPro" id="IPR005904">
    <property type="entry name" value="Hxn_phspho_trans"/>
</dbReference>
<feature type="domain" description="Phosphoribosyltransferase" evidence="16">
    <location>
        <begin position="10"/>
        <end position="162"/>
    </location>
</feature>
<dbReference type="InterPro" id="IPR029057">
    <property type="entry name" value="PRTase-like"/>
</dbReference>
<evidence type="ECO:0000256" key="10">
    <source>
        <dbReference type="ARBA" id="ARBA00022726"/>
    </source>
</evidence>
<dbReference type="CDD" id="cd06223">
    <property type="entry name" value="PRTases_typeI"/>
    <property type="match status" value="1"/>
</dbReference>
<protein>
    <recommendedName>
        <fullName evidence="5 15">Hypoxanthine phosphoribosyltransferase</fullName>
        <ecNumber evidence="5 15">2.4.2.8</ecNumber>
    </recommendedName>
</protein>
<dbReference type="Gene3D" id="3.40.50.2020">
    <property type="match status" value="1"/>
</dbReference>
<comment type="subcellular location">
    <subcellularLocation>
        <location evidence="2 15">Cytoplasm</location>
    </subcellularLocation>
</comment>
<dbReference type="InterPro" id="IPR000836">
    <property type="entry name" value="PRTase_dom"/>
</dbReference>
<dbReference type="NCBIfam" id="TIGR01203">
    <property type="entry name" value="HGPRTase"/>
    <property type="match status" value="1"/>
</dbReference>
<dbReference type="Pfam" id="PF00156">
    <property type="entry name" value="Pribosyltran"/>
    <property type="match status" value="1"/>
</dbReference>
<evidence type="ECO:0000313" key="18">
    <source>
        <dbReference type="Proteomes" id="UP001324993"/>
    </source>
</evidence>
<evidence type="ECO:0000256" key="4">
    <source>
        <dbReference type="ARBA" id="ARBA00008391"/>
    </source>
</evidence>
<accession>A0ABZ0RQ77</accession>
<keyword evidence="6 15" id="KW-0963">Cytoplasm</keyword>
<keyword evidence="9 15" id="KW-0479">Metal-binding</keyword>
<evidence type="ECO:0000313" key="17">
    <source>
        <dbReference type="EMBL" id="WPJ97548.1"/>
    </source>
</evidence>
<dbReference type="InterPro" id="IPR050408">
    <property type="entry name" value="HGPRT"/>
</dbReference>